<dbReference type="SUPFAM" id="SSF63411">
    <property type="entry name" value="LuxS/MPP-like metallohydrolase"/>
    <property type="match status" value="2"/>
</dbReference>
<name>A0A3E2BMQ6_9BACT</name>
<dbReference type="Gene3D" id="3.30.830.10">
    <property type="entry name" value="Metalloenzyme, LuxS/M16 peptidase-like"/>
    <property type="match status" value="2"/>
</dbReference>
<organism evidence="4 5">
    <name type="scientific">Candidatus Saccharicenans subterraneus</name>
    <dbReference type="NCBI Taxonomy" id="2508984"/>
    <lineage>
        <taxon>Bacteria</taxon>
        <taxon>Candidatus Aminicenantota</taxon>
        <taxon>Candidatus Aminicenantia</taxon>
        <taxon>Candidatus Aminicenantales</taxon>
        <taxon>Candidatus Saccharicenantaceae</taxon>
        <taxon>Candidatus Saccharicenans</taxon>
    </lineage>
</organism>
<keyword evidence="4" id="KW-0645">Protease</keyword>
<dbReference type="Pfam" id="PF00675">
    <property type="entry name" value="Peptidase_M16"/>
    <property type="match status" value="1"/>
</dbReference>
<comment type="caution">
    <text evidence="4">The sequence shown here is derived from an EMBL/GenBank/DDBJ whole genome shotgun (WGS) entry which is preliminary data.</text>
</comment>
<dbReference type="GO" id="GO:0046872">
    <property type="term" value="F:metal ion binding"/>
    <property type="evidence" value="ECO:0007669"/>
    <property type="project" value="InterPro"/>
</dbReference>
<dbReference type="AlphaFoldDB" id="A0A3E2BMQ6"/>
<dbReference type="EMBL" id="QUAH01000005">
    <property type="protein sequence ID" value="RFT16045.1"/>
    <property type="molecule type" value="Genomic_DNA"/>
</dbReference>
<evidence type="ECO:0000259" key="3">
    <source>
        <dbReference type="Pfam" id="PF05193"/>
    </source>
</evidence>
<dbReference type="PANTHER" id="PTHR11851">
    <property type="entry name" value="METALLOPROTEASE"/>
    <property type="match status" value="1"/>
</dbReference>
<comment type="similarity">
    <text evidence="1">Belongs to the peptidase M16 family.</text>
</comment>
<reference evidence="4 5" key="1">
    <citation type="submission" date="2018-08" db="EMBL/GenBank/DDBJ databases">
        <title>Genome analysis of the thermophilic bacterium of the candidate phylum Aminicenantes from deep subsurface aquifer revealed its physiology and ecological role.</title>
        <authorList>
            <person name="Kadnikov V.V."/>
            <person name="Mardanov A.V."/>
            <person name="Beletsky A.V."/>
            <person name="Karnachuk O.V."/>
            <person name="Ravin N.V."/>
        </authorList>
    </citation>
    <scope>NUCLEOTIDE SEQUENCE [LARGE SCALE GENOMIC DNA]</scope>
    <source>
        <strain evidence="4">BY38</strain>
    </source>
</reference>
<accession>A0A3E2BMQ6</accession>
<dbReference type="InterPro" id="IPR007863">
    <property type="entry name" value="Peptidase_M16_C"/>
</dbReference>
<dbReference type="InterPro" id="IPR011765">
    <property type="entry name" value="Pept_M16_N"/>
</dbReference>
<dbReference type="Pfam" id="PF05193">
    <property type="entry name" value="Peptidase_M16_C"/>
    <property type="match status" value="1"/>
</dbReference>
<sequence length="456" mass="51319">MIPARGFFCLFWLCFLVISGPALSLAGLPGLQTETEFSLDNGLRVYFLPYPGSSLVTIVLAVKVGTADETPESSGLLHLLEHCLLFRQSHLTSDNRLFRTISQYGLYYNARTEQDLMFFEISLPADHLESGLGLLKEVVFPFNISQESLEQEKAVLLKELADYSRQPEKVGLARVYELAFPESGYALPVFGKSEVISRASLADLKDLHQKFFRPDNAALAVVGDIEPERLRSNLKTIFSDLKSGGGRSVRPSTALKFPDSAPQVELKMKVSDTYIMAGLLAPEYDSPDRPSMDMLSELAGAGLSPLVYQAFAGQPDLIYSAHLHYFSHEQAGLIFISVTTREDRVPTVRRLLQNFLPRLAEMNYSRDDYLPDQQSLAFDFLQGGKNRFQWLSEKMTESPSVLALSLARHLLLKNDREQKNYLETINRLDSSGLRKIARKYLSRARPVWVVIKPEKK</sequence>
<dbReference type="InterPro" id="IPR050361">
    <property type="entry name" value="MPP/UQCRC_Complex"/>
</dbReference>
<evidence type="ECO:0000313" key="4">
    <source>
        <dbReference type="EMBL" id="RFT16045.1"/>
    </source>
</evidence>
<dbReference type="InterPro" id="IPR011249">
    <property type="entry name" value="Metalloenz_LuxS/M16"/>
</dbReference>
<feature type="domain" description="Peptidase M16 C-terminal" evidence="3">
    <location>
        <begin position="200"/>
        <end position="362"/>
    </location>
</feature>
<protein>
    <submittedName>
        <fullName evidence="4">Zinc protease</fullName>
    </submittedName>
</protein>
<dbReference type="Proteomes" id="UP000257323">
    <property type="component" value="Unassembled WGS sequence"/>
</dbReference>
<dbReference type="GO" id="GO:0008233">
    <property type="term" value="F:peptidase activity"/>
    <property type="evidence" value="ECO:0007669"/>
    <property type="project" value="UniProtKB-KW"/>
</dbReference>
<proteinExistence type="inferred from homology"/>
<evidence type="ECO:0000259" key="2">
    <source>
        <dbReference type="Pfam" id="PF00675"/>
    </source>
</evidence>
<gene>
    <name evidence="4" type="ORF">OP8BY_2051</name>
</gene>
<evidence type="ECO:0000313" key="5">
    <source>
        <dbReference type="Proteomes" id="UP000257323"/>
    </source>
</evidence>
<dbReference type="PANTHER" id="PTHR11851:SF49">
    <property type="entry name" value="MITOCHONDRIAL-PROCESSING PEPTIDASE SUBUNIT ALPHA"/>
    <property type="match status" value="1"/>
</dbReference>
<dbReference type="GO" id="GO:0006508">
    <property type="term" value="P:proteolysis"/>
    <property type="evidence" value="ECO:0007669"/>
    <property type="project" value="UniProtKB-KW"/>
</dbReference>
<keyword evidence="4" id="KW-0378">Hydrolase</keyword>
<evidence type="ECO:0000256" key="1">
    <source>
        <dbReference type="ARBA" id="ARBA00007261"/>
    </source>
</evidence>
<feature type="domain" description="Peptidase M16 N-terminal" evidence="2">
    <location>
        <begin position="53"/>
        <end position="190"/>
    </location>
</feature>